<dbReference type="AlphaFoldDB" id="A0A8J2J766"/>
<evidence type="ECO:0000259" key="3">
    <source>
        <dbReference type="PROSITE" id="PS50157"/>
    </source>
</evidence>
<evidence type="ECO:0000313" key="4">
    <source>
        <dbReference type="EMBL" id="CAG7701951.1"/>
    </source>
</evidence>
<sequence length="298" mass="33676">MIGLASHTPFFPFSDLQNDDDEIKIEVELNPDHFQYDAITTDGLEERNQLANTVPETRDTNLDFNPHSYNPSNFVPQSGTEHCNTEHSDLHNSNQDNPEESSNIPVKVADEKDCVHQRLDNADSNGQPNFEKDHLNSLGNDVDATIPESWTEDTCTLGRHFMSFHQSSDRTDDGEDTTETNCKLNNMDSDNQSCSSESDSDSDYRPSTSRAIRTKPKKKISLAKKLSTAMNNSVKDRKCPHCNFYISKRVDFHRHVELHRGEKDFPCKQCPARELTTKSASQNGLTMVPVPDTITVRD</sequence>
<feature type="domain" description="C2H2-type" evidence="3">
    <location>
        <begin position="237"/>
        <end position="264"/>
    </location>
</feature>
<feature type="region of interest" description="Disordered" evidence="2">
    <location>
        <begin position="119"/>
        <end position="145"/>
    </location>
</feature>
<organism evidence="4 5">
    <name type="scientific">Allacma fusca</name>
    <dbReference type="NCBI Taxonomy" id="39272"/>
    <lineage>
        <taxon>Eukaryota</taxon>
        <taxon>Metazoa</taxon>
        <taxon>Ecdysozoa</taxon>
        <taxon>Arthropoda</taxon>
        <taxon>Hexapoda</taxon>
        <taxon>Collembola</taxon>
        <taxon>Symphypleona</taxon>
        <taxon>Sminthuridae</taxon>
        <taxon>Allacma</taxon>
    </lineage>
</organism>
<reference evidence="4" key="1">
    <citation type="submission" date="2021-06" db="EMBL/GenBank/DDBJ databases">
        <authorList>
            <person name="Hodson N. C."/>
            <person name="Mongue J. A."/>
            <person name="Jaron S. K."/>
        </authorList>
    </citation>
    <scope>NUCLEOTIDE SEQUENCE</scope>
</reference>
<keyword evidence="1" id="KW-0863">Zinc-finger</keyword>
<keyword evidence="1" id="KW-0479">Metal-binding</keyword>
<proteinExistence type="predicted"/>
<dbReference type="OrthoDB" id="40579at2759"/>
<feature type="compositionally biased region" description="Low complexity" evidence="2">
    <location>
        <begin position="188"/>
        <end position="197"/>
    </location>
</feature>
<feature type="region of interest" description="Disordered" evidence="2">
    <location>
        <begin position="165"/>
        <end position="215"/>
    </location>
</feature>
<dbReference type="PROSITE" id="PS50157">
    <property type="entry name" value="ZINC_FINGER_C2H2_2"/>
    <property type="match status" value="1"/>
</dbReference>
<evidence type="ECO:0000256" key="1">
    <source>
        <dbReference type="PROSITE-ProRule" id="PRU00042"/>
    </source>
</evidence>
<comment type="caution">
    <text evidence="4">The sequence shown here is derived from an EMBL/GenBank/DDBJ whole genome shotgun (WGS) entry which is preliminary data.</text>
</comment>
<feature type="compositionally biased region" description="Polar residues" evidence="2">
    <location>
        <begin position="91"/>
        <end position="102"/>
    </location>
</feature>
<evidence type="ECO:0000256" key="2">
    <source>
        <dbReference type="SAM" id="MobiDB-lite"/>
    </source>
</evidence>
<name>A0A8J2J766_9HEXA</name>
<feature type="region of interest" description="Disordered" evidence="2">
    <location>
        <begin position="76"/>
        <end position="102"/>
    </location>
</feature>
<dbReference type="Proteomes" id="UP000708208">
    <property type="component" value="Unassembled WGS sequence"/>
</dbReference>
<dbReference type="GO" id="GO:0008270">
    <property type="term" value="F:zinc ion binding"/>
    <property type="evidence" value="ECO:0007669"/>
    <property type="project" value="UniProtKB-KW"/>
</dbReference>
<keyword evidence="5" id="KW-1185">Reference proteome</keyword>
<evidence type="ECO:0000313" key="5">
    <source>
        <dbReference type="Proteomes" id="UP000708208"/>
    </source>
</evidence>
<dbReference type="InterPro" id="IPR013087">
    <property type="entry name" value="Znf_C2H2_type"/>
</dbReference>
<gene>
    <name evidence="4" type="ORF">AFUS01_LOCUS4372</name>
</gene>
<keyword evidence="1" id="KW-0862">Zinc</keyword>
<protein>
    <recommendedName>
        <fullName evidence="3">C2H2-type domain-containing protein</fullName>
    </recommendedName>
</protein>
<dbReference type="PROSITE" id="PS00028">
    <property type="entry name" value="ZINC_FINGER_C2H2_1"/>
    <property type="match status" value="1"/>
</dbReference>
<accession>A0A8J2J766</accession>
<dbReference type="EMBL" id="CAJVCH010027233">
    <property type="protein sequence ID" value="CAG7701951.1"/>
    <property type="molecule type" value="Genomic_DNA"/>
</dbReference>